<accession>B7G2L7</accession>
<dbReference type="Proteomes" id="UP000000759">
    <property type="component" value="Chromosome 12"/>
</dbReference>
<reference evidence="1 2" key="1">
    <citation type="journal article" date="2008" name="Nature">
        <title>The Phaeodactylum genome reveals the evolutionary history of diatom genomes.</title>
        <authorList>
            <person name="Bowler C."/>
            <person name="Allen A.E."/>
            <person name="Badger J.H."/>
            <person name="Grimwood J."/>
            <person name="Jabbari K."/>
            <person name="Kuo A."/>
            <person name="Maheswari U."/>
            <person name="Martens C."/>
            <person name="Maumus F."/>
            <person name="Otillar R.P."/>
            <person name="Rayko E."/>
            <person name="Salamov A."/>
            <person name="Vandepoele K."/>
            <person name="Beszteri B."/>
            <person name="Gruber A."/>
            <person name="Heijde M."/>
            <person name="Katinka M."/>
            <person name="Mock T."/>
            <person name="Valentin K."/>
            <person name="Verret F."/>
            <person name="Berges J.A."/>
            <person name="Brownlee C."/>
            <person name="Cadoret J.P."/>
            <person name="Chiovitti A."/>
            <person name="Choi C.J."/>
            <person name="Coesel S."/>
            <person name="De Martino A."/>
            <person name="Detter J.C."/>
            <person name="Durkin C."/>
            <person name="Falciatore A."/>
            <person name="Fournet J."/>
            <person name="Haruta M."/>
            <person name="Huysman M.J."/>
            <person name="Jenkins B.D."/>
            <person name="Jiroutova K."/>
            <person name="Jorgensen R.E."/>
            <person name="Joubert Y."/>
            <person name="Kaplan A."/>
            <person name="Kroger N."/>
            <person name="Kroth P.G."/>
            <person name="La Roche J."/>
            <person name="Lindquist E."/>
            <person name="Lommer M."/>
            <person name="Martin-Jezequel V."/>
            <person name="Lopez P.J."/>
            <person name="Lucas S."/>
            <person name="Mangogna M."/>
            <person name="McGinnis K."/>
            <person name="Medlin L.K."/>
            <person name="Montsant A."/>
            <person name="Oudot-Le Secq M.P."/>
            <person name="Napoli C."/>
            <person name="Obornik M."/>
            <person name="Parker M.S."/>
            <person name="Petit J.L."/>
            <person name="Porcel B.M."/>
            <person name="Poulsen N."/>
            <person name="Robison M."/>
            <person name="Rychlewski L."/>
            <person name="Rynearson T.A."/>
            <person name="Schmutz J."/>
            <person name="Shapiro H."/>
            <person name="Siaut M."/>
            <person name="Stanley M."/>
            <person name="Sussman M.R."/>
            <person name="Taylor A.R."/>
            <person name="Vardi A."/>
            <person name="von Dassow P."/>
            <person name="Vyverman W."/>
            <person name="Willis A."/>
            <person name="Wyrwicz L.S."/>
            <person name="Rokhsar D.S."/>
            <person name="Weissenbach J."/>
            <person name="Armbrust E.V."/>
            <person name="Green B.R."/>
            <person name="Van de Peer Y."/>
            <person name="Grigoriev I.V."/>
        </authorList>
    </citation>
    <scope>NUCLEOTIDE SEQUENCE [LARGE SCALE GENOMIC DNA]</scope>
    <source>
        <strain evidence="1 2">CCAP 1055/1</strain>
    </source>
</reference>
<dbReference type="PaxDb" id="2850-Phatr37270"/>
<dbReference type="eggNOG" id="ENOG502SP3H">
    <property type="taxonomic scope" value="Eukaryota"/>
</dbReference>
<sequence length="387" mass="44120">MAFTFVLQVYVSTNEIAFVYQPIPMIGTRFTASESRIKTDDTWRATRKHSKQAIEYIASEPVPRPSIETLVTRQNVTGDVAWLLNLAVVGFPKCGTSFMMRYLGRHEEIAMLTDGEHCELSTGTQDSVLIKALMDGLPSGKIARGLKCPRQLESPRAMLSLSRYFPNTKIIVGVRHPVLWFESFYNFRQQRTWFNLLPAQELIGKCADLGPFENVASVCTERANFHEPLARLGKTSMQSADEQQYFSADAQNVSDNVDFSDKKIFLYDLAQLQDKDQDRSQLLLQDLQNFLQVTKPFQTMVAERQPVSNVTRIDICDPEYNRLREVLVDTGVKASRWIRRFFFHAKGVTVSSPKFLDQVLAKWEEDPCEERRAKSNSALSPPNRTTS</sequence>
<dbReference type="Gene3D" id="3.40.50.300">
    <property type="entry name" value="P-loop containing nucleotide triphosphate hydrolases"/>
    <property type="match status" value="1"/>
</dbReference>
<dbReference type="RefSeq" id="XP_002181229.1">
    <property type="nucleotide sequence ID" value="XM_002181193.1"/>
</dbReference>
<evidence type="ECO:0000313" key="1">
    <source>
        <dbReference type="EMBL" id="EEC47152.1"/>
    </source>
</evidence>
<proteinExistence type="predicted"/>
<reference evidence="2" key="2">
    <citation type="submission" date="2008-08" db="EMBL/GenBank/DDBJ databases">
        <authorList>
            <consortium name="Diatom Consortium"/>
            <person name="Grigoriev I."/>
            <person name="Grimwood J."/>
            <person name="Kuo A."/>
            <person name="Otillar R.P."/>
            <person name="Salamov A."/>
            <person name="Detter J.C."/>
            <person name="Lindquist E."/>
            <person name="Shapiro H."/>
            <person name="Lucas S."/>
            <person name="Glavina del Rio T."/>
            <person name="Pitluck S."/>
            <person name="Rokhsar D."/>
            <person name="Bowler C."/>
        </authorList>
    </citation>
    <scope>GENOME REANNOTATION</scope>
    <source>
        <strain evidence="2">CCAP 1055/1</strain>
    </source>
</reference>
<dbReference type="GeneID" id="7202041"/>
<dbReference type="EMBL" id="CM000614">
    <property type="protein sequence ID" value="EEC47152.1"/>
    <property type="molecule type" value="Genomic_DNA"/>
</dbReference>
<name>B7G2L7_PHATC</name>
<dbReference type="AlphaFoldDB" id="B7G2L7"/>
<protein>
    <submittedName>
        <fullName evidence="1">Uncharacterized protein</fullName>
    </submittedName>
</protein>
<dbReference type="OrthoDB" id="44477at2759"/>
<dbReference type="KEGG" id="pti:PHATRDRAFT_37270"/>
<dbReference type="InParanoid" id="B7G2L7"/>
<keyword evidence="2" id="KW-1185">Reference proteome</keyword>
<dbReference type="InterPro" id="IPR027417">
    <property type="entry name" value="P-loop_NTPase"/>
</dbReference>
<organism evidence="1 2">
    <name type="scientific">Phaeodactylum tricornutum (strain CCAP 1055/1)</name>
    <dbReference type="NCBI Taxonomy" id="556484"/>
    <lineage>
        <taxon>Eukaryota</taxon>
        <taxon>Sar</taxon>
        <taxon>Stramenopiles</taxon>
        <taxon>Ochrophyta</taxon>
        <taxon>Bacillariophyta</taxon>
        <taxon>Bacillariophyceae</taxon>
        <taxon>Bacillariophycidae</taxon>
        <taxon>Naviculales</taxon>
        <taxon>Phaeodactylaceae</taxon>
        <taxon>Phaeodactylum</taxon>
    </lineage>
</organism>
<dbReference type="HOGENOM" id="CLU_060859_0_0_1"/>
<gene>
    <name evidence="1" type="ORF">PHATRDRAFT_37270</name>
</gene>
<dbReference type="SUPFAM" id="SSF52540">
    <property type="entry name" value="P-loop containing nucleoside triphosphate hydrolases"/>
    <property type="match status" value="1"/>
</dbReference>
<evidence type="ECO:0000313" key="2">
    <source>
        <dbReference type="Proteomes" id="UP000000759"/>
    </source>
</evidence>